<sequence>QMGWGCGYGPKDYFDYQTGETLFPLANMSESDRRWISGSTRGGGPIEGGTVVEEPD</sequence>
<proteinExistence type="predicted"/>
<feature type="region of interest" description="Disordered" evidence="1">
    <location>
        <begin position="34"/>
        <end position="56"/>
    </location>
</feature>
<evidence type="ECO:0000313" key="4">
    <source>
        <dbReference type="Proteomes" id="UP000269721"/>
    </source>
</evidence>
<evidence type="ECO:0000256" key="1">
    <source>
        <dbReference type="SAM" id="MobiDB-lite"/>
    </source>
</evidence>
<dbReference type="Pfam" id="PF21380">
    <property type="entry name" value="Nrd1-Seb1_dom2"/>
    <property type="match status" value="1"/>
</dbReference>
<dbReference type="InterPro" id="IPR048892">
    <property type="entry name" value="Nrd1_Seb1_dom2"/>
</dbReference>
<keyword evidence="4" id="KW-1185">Reference proteome</keyword>
<feature type="domain" description="Nrd1/Seb1" evidence="2">
    <location>
        <begin position="5"/>
        <end position="56"/>
    </location>
</feature>
<feature type="non-terminal residue" evidence="3">
    <location>
        <position position="56"/>
    </location>
</feature>
<dbReference type="OrthoDB" id="79367at2759"/>
<gene>
    <name evidence="3" type="ORF">BDK51DRAFT_5186</name>
</gene>
<dbReference type="Proteomes" id="UP000269721">
    <property type="component" value="Unassembled WGS sequence"/>
</dbReference>
<reference evidence="4" key="1">
    <citation type="journal article" date="2018" name="Nat. Microbiol.">
        <title>Leveraging single-cell genomics to expand the fungal tree of life.</title>
        <authorList>
            <person name="Ahrendt S.R."/>
            <person name="Quandt C.A."/>
            <person name="Ciobanu D."/>
            <person name="Clum A."/>
            <person name="Salamov A."/>
            <person name="Andreopoulos B."/>
            <person name="Cheng J.F."/>
            <person name="Woyke T."/>
            <person name="Pelin A."/>
            <person name="Henrissat B."/>
            <person name="Reynolds N.K."/>
            <person name="Benny G.L."/>
            <person name="Smith M.E."/>
            <person name="James T.Y."/>
            <person name="Grigoriev I.V."/>
        </authorList>
    </citation>
    <scope>NUCLEOTIDE SEQUENCE [LARGE SCALE GENOMIC DNA]</scope>
</reference>
<protein>
    <recommendedName>
        <fullName evidence="2">Nrd1/Seb1 domain-containing protein</fullName>
    </recommendedName>
</protein>
<organism evidence="3 4">
    <name type="scientific">Blyttiomyces helicus</name>
    <dbReference type="NCBI Taxonomy" id="388810"/>
    <lineage>
        <taxon>Eukaryota</taxon>
        <taxon>Fungi</taxon>
        <taxon>Fungi incertae sedis</taxon>
        <taxon>Chytridiomycota</taxon>
        <taxon>Chytridiomycota incertae sedis</taxon>
        <taxon>Chytridiomycetes</taxon>
        <taxon>Chytridiomycetes incertae sedis</taxon>
        <taxon>Blyttiomyces</taxon>
    </lineage>
</organism>
<feature type="non-terminal residue" evidence="3">
    <location>
        <position position="1"/>
    </location>
</feature>
<dbReference type="EMBL" id="ML000041">
    <property type="protein sequence ID" value="RKO84489.1"/>
    <property type="molecule type" value="Genomic_DNA"/>
</dbReference>
<evidence type="ECO:0000259" key="2">
    <source>
        <dbReference type="Pfam" id="PF21380"/>
    </source>
</evidence>
<name>A0A4P9VXN8_9FUNG</name>
<evidence type="ECO:0000313" key="3">
    <source>
        <dbReference type="EMBL" id="RKO84489.1"/>
    </source>
</evidence>
<dbReference type="AlphaFoldDB" id="A0A4P9VXN8"/>
<accession>A0A4P9VXN8</accession>